<dbReference type="InterPro" id="IPR044492">
    <property type="entry name" value="P_typ_ATPase_HD_dom"/>
</dbReference>
<dbReference type="CDD" id="cd00371">
    <property type="entry name" value="HMA"/>
    <property type="match status" value="2"/>
</dbReference>
<dbReference type="Proteomes" id="UP001562065">
    <property type="component" value="Unassembled WGS sequence"/>
</dbReference>
<feature type="transmembrane region" description="Helical" evidence="10">
    <location>
        <begin position="262"/>
        <end position="280"/>
    </location>
</feature>
<dbReference type="SFLD" id="SFLDS00003">
    <property type="entry name" value="Haloacid_Dehalogenase"/>
    <property type="match status" value="1"/>
</dbReference>
<dbReference type="CDD" id="cd02094">
    <property type="entry name" value="P-type_ATPase_Cu-like"/>
    <property type="match status" value="1"/>
</dbReference>
<feature type="transmembrane region" description="Helical" evidence="10">
    <location>
        <begin position="160"/>
        <end position="180"/>
    </location>
</feature>
<evidence type="ECO:0000256" key="8">
    <source>
        <dbReference type="ARBA" id="ARBA00022989"/>
    </source>
</evidence>
<feature type="transmembrane region" description="Helical" evidence="10">
    <location>
        <begin position="230"/>
        <end position="250"/>
    </location>
</feature>
<dbReference type="SUPFAM" id="SSF56784">
    <property type="entry name" value="HAD-like"/>
    <property type="match status" value="1"/>
</dbReference>
<keyword evidence="9 10" id="KW-0472">Membrane</keyword>
<dbReference type="SUPFAM" id="SSF81665">
    <property type="entry name" value="Calcium ATPase, transmembrane domain M"/>
    <property type="match status" value="1"/>
</dbReference>
<accession>A0ABV4AJJ8</accession>
<dbReference type="EMBL" id="JBGCUO010000002">
    <property type="protein sequence ID" value="MEY1662994.1"/>
    <property type="molecule type" value="Genomic_DNA"/>
</dbReference>
<keyword evidence="6 10" id="KW-0067">ATP-binding</keyword>
<evidence type="ECO:0000256" key="4">
    <source>
        <dbReference type="ARBA" id="ARBA00022723"/>
    </source>
</evidence>
<dbReference type="SFLD" id="SFLDG00002">
    <property type="entry name" value="C1.7:_P-type_atpase_like"/>
    <property type="match status" value="1"/>
</dbReference>
<feature type="transmembrane region" description="Helical" evidence="10">
    <location>
        <begin position="442"/>
        <end position="469"/>
    </location>
</feature>
<evidence type="ECO:0000256" key="1">
    <source>
        <dbReference type="ARBA" id="ARBA00004127"/>
    </source>
</evidence>
<dbReference type="Gene3D" id="2.70.150.10">
    <property type="entry name" value="Calcium-transporting ATPase, cytoplasmic transduction domain A"/>
    <property type="match status" value="1"/>
</dbReference>
<feature type="transmembrane region" description="Helical" evidence="10">
    <location>
        <begin position="414"/>
        <end position="436"/>
    </location>
</feature>
<dbReference type="PROSITE" id="PS50846">
    <property type="entry name" value="HMA_2"/>
    <property type="match status" value="2"/>
</dbReference>
<name>A0ABV4AJJ8_9GAMM</name>
<dbReference type="InterPro" id="IPR036412">
    <property type="entry name" value="HAD-like_sf"/>
</dbReference>
<dbReference type="InterPro" id="IPR023299">
    <property type="entry name" value="ATPase_P-typ_cyto_dom_N"/>
</dbReference>
<dbReference type="InterPro" id="IPR008250">
    <property type="entry name" value="ATPase_P-typ_transduc_dom_A_sf"/>
</dbReference>
<feature type="transmembrane region" description="Helical" evidence="10">
    <location>
        <begin position="783"/>
        <end position="805"/>
    </location>
</feature>
<evidence type="ECO:0000256" key="5">
    <source>
        <dbReference type="ARBA" id="ARBA00022741"/>
    </source>
</evidence>
<dbReference type="PRINTS" id="PR00119">
    <property type="entry name" value="CATATPASE"/>
</dbReference>
<comment type="subcellular location">
    <subcellularLocation>
        <location evidence="10">Cell membrane</location>
    </subcellularLocation>
    <subcellularLocation>
        <location evidence="1">Endomembrane system</location>
        <topology evidence="1">Multi-pass membrane protein</topology>
    </subcellularLocation>
</comment>
<comment type="caution">
    <text evidence="12">The sequence shown here is derived from an EMBL/GenBank/DDBJ whole genome shotgun (WGS) entry which is preliminary data.</text>
</comment>
<dbReference type="Gene3D" id="3.40.50.1000">
    <property type="entry name" value="HAD superfamily/HAD-like"/>
    <property type="match status" value="1"/>
</dbReference>
<evidence type="ECO:0000256" key="10">
    <source>
        <dbReference type="RuleBase" id="RU362081"/>
    </source>
</evidence>
<dbReference type="InterPro" id="IPR006121">
    <property type="entry name" value="HMA_dom"/>
</dbReference>
<dbReference type="Pfam" id="PF00122">
    <property type="entry name" value="E1-E2_ATPase"/>
    <property type="match status" value="1"/>
</dbReference>
<keyword evidence="5 10" id="KW-0547">Nucleotide-binding</keyword>
<feature type="domain" description="HMA" evidence="11">
    <location>
        <begin position="3"/>
        <end position="68"/>
    </location>
</feature>
<dbReference type="PANTHER" id="PTHR43520">
    <property type="entry name" value="ATP7, ISOFORM B"/>
    <property type="match status" value="1"/>
</dbReference>
<dbReference type="SUPFAM" id="SSF55008">
    <property type="entry name" value="HMA, heavy metal-associated domain"/>
    <property type="match status" value="2"/>
</dbReference>
<dbReference type="NCBIfam" id="TIGR01525">
    <property type="entry name" value="ATPase-IB_hvy"/>
    <property type="match status" value="1"/>
</dbReference>
<evidence type="ECO:0000259" key="11">
    <source>
        <dbReference type="PROSITE" id="PS50846"/>
    </source>
</evidence>
<evidence type="ECO:0000313" key="12">
    <source>
        <dbReference type="EMBL" id="MEY1662994.1"/>
    </source>
</evidence>
<dbReference type="PANTHER" id="PTHR43520:SF8">
    <property type="entry name" value="P-TYPE CU(+) TRANSPORTER"/>
    <property type="match status" value="1"/>
</dbReference>
<dbReference type="InterPro" id="IPR001757">
    <property type="entry name" value="P_typ_ATPase"/>
</dbReference>
<evidence type="ECO:0000256" key="2">
    <source>
        <dbReference type="ARBA" id="ARBA00006024"/>
    </source>
</evidence>
<keyword evidence="7" id="KW-1278">Translocase</keyword>
<keyword evidence="8 10" id="KW-1133">Transmembrane helix</keyword>
<dbReference type="InterPro" id="IPR017969">
    <property type="entry name" value="Heavy-metal-associated_CS"/>
</dbReference>
<dbReference type="PROSITE" id="PS00154">
    <property type="entry name" value="ATPASE_E1_E2"/>
    <property type="match status" value="1"/>
</dbReference>
<dbReference type="Pfam" id="PF00403">
    <property type="entry name" value="HMA"/>
    <property type="match status" value="2"/>
</dbReference>
<reference evidence="12 13" key="1">
    <citation type="submission" date="2024-07" db="EMBL/GenBank/DDBJ databases">
        <authorList>
            <person name="Ren Q."/>
        </authorList>
    </citation>
    <scope>NUCLEOTIDE SEQUENCE [LARGE SCALE GENOMIC DNA]</scope>
    <source>
        <strain evidence="12 13">REN37</strain>
    </source>
</reference>
<dbReference type="Gene3D" id="3.40.1110.10">
    <property type="entry name" value="Calcium-transporting ATPase, cytoplasmic domain N"/>
    <property type="match status" value="1"/>
</dbReference>
<keyword evidence="3 10" id="KW-0812">Transmembrane</keyword>
<evidence type="ECO:0000256" key="6">
    <source>
        <dbReference type="ARBA" id="ARBA00022840"/>
    </source>
</evidence>
<dbReference type="InterPro" id="IPR023298">
    <property type="entry name" value="ATPase_P-typ_TM_dom_sf"/>
</dbReference>
<dbReference type="SFLD" id="SFLDF00027">
    <property type="entry name" value="p-type_atpase"/>
    <property type="match status" value="1"/>
</dbReference>
<gene>
    <name evidence="12" type="ORF">AB5I84_12605</name>
</gene>
<dbReference type="NCBIfam" id="TIGR01494">
    <property type="entry name" value="ATPase_P-type"/>
    <property type="match status" value="1"/>
</dbReference>
<feature type="domain" description="HMA" evidence="11">
    <location>
        <begin position="70"/>
        <end position="135"/>
    </location>
</feature>
<dbReference type="SUPFAM" id="SSF81653">
    <property type="entry name" value="Calcium ATPase, transduction domain A"/>
    <property type="match status" value="1"/>
</dbReference>
<dbReference type="InterPro" id="IPR027256">
    <property type="entry name" value="P-typ_ATPase_IB"/>
</dbReference>
<evidence type="ECO:0000313" key="13">
    <source>
        <dbReference type="Proteomes" id="UP001562065"/>
    </source>
</evidence>
<organism evidence="12 13">
    <name type="scientific">Isoalcanivorax beigongshangi</name>
    <dbReference type="NCBI Taxonomy" id="3238810"/>
    <lineage>
        <taxon>Bacteria</taxon>
        <taxon>Pseudomonadati</taxon>
        <taxon>Pseudomonadota</taxon>
        <taxon>Gammaproteobacteria</taxon>
        <taxon>Oceanospirillales</taxon>
        <taxon>Alcanivoracaceae</taxon>
        <taxon>Isoalcanivorax</taxon>
    </lineage>
</organism>
<evidence type="ECO:0000256" key="3">
    <source>
        <dbReference type="ARBA" id="ARBA00022692"/>
    </source>
</evidence>
<dbReference type="PROSITE" id="PS01047">
    <property type="entry name" value="HMA_1"/>
    <property type="match status" value="1"/>
</dbReference>
<dbReference type="InterPro" id="IPR036163">
    <property type="entry name" value="HMA_dom_sf"/>
</dbReference>
<evidence type="ECO:0000256" key="7">
    <source>
        <dbReference type="ARBA" id="ARBA00022967"/>
    </source>
</evidence>
<keyword evidence="4 10" id="KW-0479">Metal-binding</keyword>
<comment type="similarity">
    <text evidence="2 10">Belongs to the cation transport ATPase (P-type) (TC 3.A.3) family. Type IB subfamily.</text>
</comment>
<feature type="transmembrane region" description="Helical" evidence="10">
    <location>
        <begin position="758"/>
        <end position="777"/>
    </location>
</feature>
<dbReference type="Pfam" id="PF00702">
    <property type="entry name" value="Hydrolase"/>
    <property type="match status" value="1"/>
</dbReference>
<feature type="transmembrane region" description="Helical" evidence="10">
    <location>
        <begin position="186"/>
        <end position="209"/>
    </location>
</feature>
<dbReference type="NCBIfam" id="TIGR01511">
    <property type="entry name" value="ATPase-IB1_Cu"/>
    <property type="match status" value="1"/>
</dbReference>
<sequence>MSVETRLDIEGMRCASCVGHVERALRGVAGVEQVEVNLATEQARVQHDPSTALTDLVQALQQAGFPARQETLLLAISGMTCAGCAAKVQHKLEQAPGVLAADVNIATHQARVTVLPGTRVDALAALLAPLGYGVELATPRAKHDRDAEQRAERRRLGRDTLIAALLTLPVFITEMGSHVFPPIGIWINMQIGLGGYHLAQFVLTTLVLVGPGRRFFVDGLPRLWHRAPDMNSLVALGAGAAWLYSSVTTFMPHWLPHGTDNVYFEAAAVIVTLVLCGRWLEALARGRTGDAIRALVNLQPATARVQRDGQWQELALDAVQVGDLLQVRPGEKLAVDGTVEDGASTVDEAMLTGEPMPVSKQTGDQVAAGTLNQTGTLIYRATHVGADTALGRIIDMVEDAQGARLPVQALVDRVTLYFVPAVLAVALLTFGLWLWLGPTPSLGYALVNAVAVLIIACPCAMGLATPVSVMVATGRAARMGVLLRRGDALQTLRDAKVVAFDKTGTLTQGHPVLTDLQPLGDIDADTLLGWAASAEQGSEHPVAKALADAAQARGLTLAAATDFEALSGHGIRATVDGRRLTLGNPRLMAADGIELGSLADTGERWANDGKSPLYIAVDGRAAGVVAVADTAKPDAADTIAALHRAGLTTVMISGDNPTTAAAIARQLGIDQVHAGVLPEGKRDLIQQLRAEHGPVIFVGDGINDAPALAEADVGLAIGSGTDIAIESADAVLLSEQLSGVTRAIALSRATLRNISQNLFWAFAYNIALIPVAAGALYPLTGTLLSPMFAAGAMALSSVFVLTNALRLRRLEPVL</sequence>
<dbReference type="PRINTS" id="PR00120">
    <property type="entry name" value="HATPASE"/>
</dbReference>
<proteinExistence type="inferred from homology"/>
<dbReference type="InterPro" id="IPR018303">
    <property type="entry name" value="ATPase_P-typ_P_site"/>
</dbReference>
<dbReference type="InterPro" id="IPR059000">
    <property type="entry name" value="ATPase_P-type_domA"/>
</dbReference>
<dbReference type="Gene3D" id="3.30.70.100">
    <property type="match status" value="2"/>
</dbReference>
<dbReference type="RefSeq" id="WP_369456264.1">
    <property type="nucleotide sequence ID" value="NZ_JBGCUO010000002.1"/>
</dbReference>
<dbReference type="InterPro" id="IPR023214">
    <property type="entry name" value="HAD_sf"/>
</dbReference>
<keyword evidence="10" id="KW-1003">Cell membrane</keyword>
<evidence type="ECO:0000256" key="9">
    <source>
        <dbReference type="ARBA" id="ARBA00023136"/>
    </source>
</evidence>
<protein>
    <submittedName>
        <fullName evidence="12">Copper-translocating P-type ATPase</fullName>
    </submittedName>
</protein>
<keyword evidence="13" id="KW-1185">Reference proteome</keyword>